<reference evidence="2 3" key="1">
    <citation type="submission" date="2015-04" db="EMBL/GenBank/DDBJ databases">
        <authorList>
            <person name="Syromyatnikov M.Y."/>
            <person name="Popov V.N."/>
        </authorList>
    </citation>
    <scope>NUCLEOTIDE SEQUENCE [LARGE SCALE GENOMIC DNA]</scope>
</reference>
<dbReference type="Proteomes" id="UP000183832">
    <property type="component" value="Unassembled WGS sequence"/>
</dbReference>
<name>A0A1J1HJ68_9DIPT</name>
<feature type="region of interest" description="Disordered" evidence="1">
    <location>
        <begin position="24"/>
        <end position="70"/>
    </location>
</feature>
<sequence length="312" mass="35113">MRPNAEKPTHDGLIRIQNEISEVEKRENELKKEHASVLPSSRTNSLNGDVSETSSSPEPSSTPPVVTIDSKDHFKKNKIIEPQPKPQYLPVPGLTRALTSPQLFQVSPMKKFNLNNTPHRGIMEKFIASRGKLIGNQPAQNNFKKNLMMSPIEFNSGGIKAFSIVEKPTIERDIKGRPVRKGYIPVEEKIQSELRDLKNRECELKKLHKLNGIRDSDDDFNSSDDLDSDWSPLNGKLSKSIDALNSNSSLSPSPETQRPVPQPRTGVIRPAVSLAQLCDLDESETPSSHKLIERWESIIQENLQREKSHNLH</sequence>
<protein>
    <submittedName>
        <fullName evidence="2">CLUMA_CG001846, isoform A</fullName>
    </submittedName>
</protein>
<feature type="region of interest" description="Disordered" evidence="1">
    <location>
        <begin position="242"/>
        <end position="265"/>
    </location>
</feature>
<evidence type="ECO:0000256" key="1">
    <source>
        <dbReference type="SAM" id="MobiDB-lite"/>
    </source>
</evidence>
<evidence type="ECO:0000313" key="3">
    <source>
        <dbReference type="Proteomes" id="UP000183832"/>
    </source>
</evidence>
<feature type="compositionally biased region" description="Low complexity" evidence="1">
    <location>
        <begin position="50"/>
        <end position="67"/>
    </location>
</feature>
<evidence type="ECO:0000313" key="2">
    <source>
        <dbReference type="EMBL" id="CRK88061.1"/>
    </source>
</evidence>
<gene>
    <name evidence="2" type="primary">putative AGAP010972-PA</name>
    <name evidence="2" type="ORF">CLUMA_CG001846</name>
</gene>
<accession>A0A1J1HJ68</accession>
<feature type="compositionally biased region" description="Low complexity" evidence="1">
    <location>
        <begin position="244"/>
        <end position="254"/>
    </location>
</feature>
<dbReference type="OrthoDB" id="6512841at2759"/>
<organism evidence="2 3">
    <name type="scientific">Clunio marinus</name>
    <dbReference type="NCBI Taxonomy" id="568069"/>
    <lineage>
        <taxon>Eukaryota</taxon>
        <taxon>Metazoa</taxon>
        <taxon>Ecdysozoa</taxon>
        <taxon>Arthropoda</taxon>
        <taxon>Hexapoda</taxon>
        <taxon>Insecta</taxon>
        <taxon>Pterygota</taxon>
        <taxon>Neoptera</taxon>
        <taxon>Endopterygota</taxon>
        <taxon>Diptera</taxon>
        <taxon>Nematocera</taxon>
        <taxon>Chironomoidea</taxon>
        <taxon>Chironomidae</taxon>
        <taxon>Clunio</taxon>
    </lineage>
</organism>
<feature type="compositionally biased region" description="Basic and acidic residues" evidence="1">
    <location>
        <begin position="24"/>
        <end position="35"/>
    </location>
</feature>
<feature type="compositionally biased region" description="Polar residues" evidence="1">
    <location>
        <begin position="38"/>
        <end position="48"/>
    </location>
</feature>
<proteinExistence type="predicted"/>
<dbReference type="EMBL" id="CVRI01000006">
    <property type="protein sequence ID" value="CRK88061.1"/>
    <property type="molecule type" value="Genomic_DNA"/>
</dbReference>
<dbReference type="AlphaFoldDB" id="A0A1J1HJ68"/>
<keyword evidence="3" id="KW-1185">Reference proteome</keyword>
<dbReference type="STRING" id="568069.A0A1J1HJ68"/>